<dbReference type="AlphaFoldDB" id="G7E9G7"/>
<dbReference type="PROSITE" id="PS50102">
    <property type="entry name" value="RRM"/>
    <property type="match status" value="2"/>
</dbReference>
<feature type="compositionally biased region" description="Low complexity" evidence="3">
    <location>
        <begin position="727"/>
        <end position="740"/>
    </location>
</feature>
<feature type="region of interest" description="Disordered" evidence="3">
    <location>
        <begin position="713"/>
        <end position="815"/>
    </location>
</feature>
<evidence type="ECO:0000313" key="6">
    <source>
        <dbReference type="Proteomes" id="UP000009131"/>
    </source>
</evidence>
<dbReference type="Proteomes" id="UP000009131">
    <property type="component" value="Unassembled WGS sequence"/>
</dbReference>
<dbReference type="InterPro" id="IPR035979">
    <property type="entry name" value="RBD_domain_sf"/>
</dbReference>
<keyword evidence="1 2" id="KW-0694">RNA-binding</keyword>
<name>G7E9G7_MIXOS</name>
<dbReference type="SMART" id="SM00360">
    <property type="entry name" value="RRM"/>
    <property type="match status" value="2"/>
</dbReference>
<feature type="compositionally biased region" description="Low complexity" evidence="3">
    <location>
        <begin position="87"/>
        <end position="104"/>
    </location>
</feature>
<accession>G7E9G7</accession>
<dbReference type="STRING" id="764103.G7E9G7"/>
<feature type="compositionally biased region" description="Low complexity" evidence="3">
    <location>
        <begin position="21"/>
        <end position="36"/>
    </location>
</feature>
<feature type="region of interest" description="Disordered" evidence="3">
    <location>
        <begin position="857"/>
        <end position="913"/>
    </location>
</feature>
<dbReference type="GO" id="GO:0005737">
    <property type="term" value="C:cytoplasm"/>
    <property type="evidence" value="ECO:0007669"/>
    <property type="project" value="TreeGrafter"/>
</dbReference>
<dbReference type="PANTHER" id="PTHR23003">
    <property type="entry name" value="RNA RECOGNITION MOTIF RRM DOMAIN CONTAINING PROTEIN"/>
    <property type="match status" value="1"/>
</dbReference>
<feature type="region of interest" description="Disordered" evidence="3">
    <location>
        <begin position="1"/>
        <end position="153"/>
    </location>
</feature>
<dbReference type="InterPro" id="IPR050374">
    <property type="entry name" value="RRT5_SRSF_SR"/>
</dbReference>
<dbReference type="HOGENOM" id="CLU_318584_0_0_1"/>
<keyword evidence="6" id="KW-1185">Reference proteome</keyword>
<gene>
    <name evidence="5" type="primary">Mo05981</name>
    <name evidence="5" type="ORF">E5Q_05981</name>
</gene>
<dbReference type="InterPro" id="IPR012677">
    <property type="entry name" value="Nucleotide-bd_a/b_plait_sf"/>
</dbReference>
<evidence type="ECO:0000256" key="2">
    <source>
        <dbReference type="PROSITE-ProRule" id="PRU00176"/>
    </source>
</evidence>
<feature type="compositionally biased region" description="Polar residues" evidence="3">
    <location>
        <begin position="613"/>
        <end position="629"/>
    </location>
</feature>
<dbReference type="InterPro" id="IPR000504">
    <property type="entry name" value="RRM_dom"/>
</dbReference>
<feature type="domain" description="RRM" evidence="4">
    <location>
        <begin position="200"/>
        <end position="277"/>
    </location>
</feature>
<evidence type="ECO:0000259" key="4">
    <source>
        <dbReference type="PROSITE" id="PS50102"/>
    </source>
</evidence>
<protein>
    <recommendedName>
        <fullName evidence="4">RRM domain-containing protein</fullName>
    </recommendedName>
</protein>
<feature type="compositionally biased region" description="Polar residues" evidence="3">
    <location>
        <begin position="581"/>
        <end position="604"/>
    </location>
</feature>
<sequence length="913" mass="97769">MSGAADQAPARRLSRKELTILGSPSSGQSSPASLHSRSPLVSPTRASFTTLGSAAAPTAAVTSPSPLSPTMATQIDQPPGRSSPTVASAAMPSQSASASDSSLHLPHHPPELPGASSRLADVYGSPHDSPRYSHSVGQLPLPSGLSPHNSYTGSHPSLHNVGGMMGKTASPLLAQAILHRSQESQSPMPAHRTHSEDTRTQLFVGNLPFRVRWQDLKDLFRKCGTVLRADVALTVDNRSKGFGSVLFANEADALMAIDVFNGFNWQMRVLDVRVDTQDPTGALMLAAAAAQPHTGQALGPQPTPLVWPSGQPGSVSRQPSQSFLRPNGVMPNQMGMAMPVNNGYGQPMMLQHDGTHMPLAMMHHPHHPYNLQAHSSPYLPDRSASPANYGQRHLFVGNLPFNCQWQDLKDLFRAAGNILRADVQLGPDGRSRGFGSVLFAYPEEAQNAMHMFNGYEFNGRQLKVHFDRFVHNANSPAPGYGAVPNYMQHPLAGYPMQRPQHYSQPMQNYLNNEDDMIYTPGDMEEASHNLIPLHLLSPDPEMGPQNGMMSMSAGYFPDASPQPQGVAAHPQTSRRNDETQSHAANDETTQGDSASPADTQSEAVQSPALAAGSNDSATSAVPSPGSASQEPHHRKPPPSLRPLELPPQGIAMPMGFGPMSPHFMTPSMPSFSFHPFSPTPPLMPQYLSPGIGPYSPAMTYFQHPGADGYVALTPGAPLHHSRPDGLPPSQQYQQSVPVLQEDSREIGSNDGHGSGSRLQLPSSDPEASYFPTAPMSNLLSRRASSQSARRKEETLVPAAATTRSASQSLHAKDASDDLSQDLGNLVIAQDEPITPPAIAANDGEVVNSATKRSFFGLPSLPRRNNGAESPRVEVERRGSIGSSALPEGRSPTASRTKKMFKSIWPANQPTSTE</sequence>
<dbReference type="FunFam" id="3.30.70.330:FF:000145">
    <property type="entry name" value="Putative RNP domain-containing protein"/>
    <property type="match status" value="2"/>
</dbReference>
<feature type="region of interest" description="Disordered" evidence="3">
    <location>
        <begin position="539"/>
        <end position="652"/>
    </location>
</feature>
<dbReference type="GO" id="GO:1990904">
    <property type="term" value="C:ribonucleoprotein complex"/>
    <property type="evidence" value="ECO:0007669"/>
    <property type="project" value="TreeGrafter"/>
</dbReference>
<dbReference type="GO" id="GO:0005634">
    <property type="term" value="C:nucleus"/>
    <property type="evidence" value="ECO:0007669"/>
    <property type="project" value="TreeGrafter"/>
</dbReference>
<evidence type="ECO:0000313" key="5">
    <source>
        <dbReference type="EMBL" id="GAA99286.1"/>
    </source>
</evidence>
<dbReference type="GO" id="GO:0003729">
    <property type="term" value="F:mRNA binding"/>
    <property type="evidence" value="ECO:0007669"/>
    <property type="project" value="TreeGrafter"/>
</dbReference>
<organism evidence="5 6">
    <name type="scientific">Mixia osmundae (strain CBS 9802 / IAM 14324 / JCM 22182 / KY 12970)</name>
    <dbReference type="NCBI Taxonomy" id="764103"/>
    <lineage>
        <taxon>Eukaryota</taxon>
        <taxon>Fungi</taxon>
        <taxon>Dikarya</taxon>
        <taxon>Basidiomycota</taxon>
        <taxon>Pucciniomycotina</taxon>
        <taxon>Mixiomycetes</taxon>
        <taxon>Mixiales</taxon>
        <taxon>Mixiaceae</taxon>
        <taxon>Mixia</taxon>
    </lineage>
</organism>
<feature type="compositionally biased region" description="Polar residues" evidence="3">
    <location>
        <begin position="71"/>
        <end position="86"/>
    </location>
</feature>
<feature type="compositionally biased region" description="Polar residues" evidence="3">
    <location>
        <begin position="39"/>
        <end position="48"/>
    </location>
</feature>
<reference evidence="5 6" key="1">
    <citation type="journal article" date="2011" name="J. Gen. Appl. Microbiol.">
        <title>Draft genome sequencing of the enigmatic basidiomycete Mixia osmundae.</title>
        <authorList>
            <person name="Nishida H."/>
            <person name="Nagatsuka Y."/>
            <person name="Sugiyama J."/>
        </authorList>
    </citation>
    <scope>NUCLEOTIDE SEQUENCE [LARGE SCALE GENOMIC DNA]</scope>
    <source>
        <strain evidence="6">CBS 9802 / IAM 14324 / JCM 22182 / KY 12970</strain>
    </source>
</reference>
<reference evidence="5 6" key="2">
    <citation type="journal article" date="2012" name="Open Biol.">
        <title>Characteristics of nucleosomes and linker DNA regions on the genome of the basidiomycete Mixia osmundae revealed by mono- and dinucleosome mapping.</title>
        <authorList>
            <person name="Nishida H."/>
            <person name="Kondo S."/>
            <person name="Matsumoto T."/>
            <person name="Suzuki Y."/>
            <person name="Yoshikawa H."/>
            <person name="Taylor T.D."/>
            <person name="Sugiyama J."/>
        </authorList>
    </citation>
    <scope>NUCLEOTIDE SEQUENCE [LARGE SCALE GENOMIC DNA]</scope>
    <source>
        <strain evidence="6">CBS 9802 / IAM 14324 / JCM 22182 / KY 12970</strain>
    </source>
</reference>
<dbReference type="Gene3D" id="3.30.70.330">
    <property type="match status" value="2"/>
</dbReference>
<dbReference type="InParanoid" id="G7E9G7"/>
<dbReference type="PANTHER" id="PTHR23003:SF64">
    <property type="entry name" value="RRM DOMAIN-CONTAINING PROTEIN"/>
    <property type="match status" value="1"/>
</dbReference>
<comment type="caution">
    <text evidence="5">The sequence shown here is derived from an EMBL/GenBank/DDBJ whole genome shotgun (WGS) entry which is preliminary data.</text>
</comment>
<dbReference type="SUPFAM" id="SSF54928">
    <property type="entry name" value="RNA-binding domain, RBD"/>
    <property type="match status" value="2"/>
</dbReference>
<dbReference type="OrthoDB" id="1049195at2759"/>
<feature type="domain" description="RRM" evidence="4">
    <location>
        <begin position="392"/>
        <end position="469"/>
    </location>
</feature>
<dbReference type="eggNOG" id="KOG0118">
    <property type="taxonomic scope" value="Eukaryota"/>
</dbReference>
<dbReference type="EMBL" id="BABT02000220">
    <property type="protein sequence ID" value="GAA99286.1"/>
    <property type="molecule type" value="Genomic_DNA"/>
</dbReference>
<evidence type="ECO:0000256" key="1">
    <source>
        <dbReference type="ARBA" id="ARBA00022884"/>
    </source>
</evidence>
<evidence type="ECO:0000256" key="3">
    <source>
        <dbReference type="SAM" id="MobiDB-lite"/>
    </source>
</evidence>
<feature type="compositionally biased region" description="Low complexity" evidence="3">
    <location>
        <begin position="49"/>
        <end position="70"/>
    </location>
</feature>
<dbReference type="Pfam" id="PF00076">
    <property type="entry name" value="RRM_1"/>
    <property type="match status" value="2"/>
</dbReference>
<proteinExistence type="predicted"/>